<gene>
    <name evidence="2" type="ORF">CVO76_13250</name>
</gene>
<evidence type="ECO:0000259" key="1">
    <source>
        <dbReference type="Pfam" id="PF07411"/>
    </source>
</evidence>
<dbReference type="EMBL" id="CP024915">
    <property type="protein sequence ID" value="AUZ89418.1"/>
    <property type="molecule type" value="Genomic_DNA"/>
</dbReference>
<dbReference type="AlphaFoldDB" id="A0A2L0UJP0"/>
<organism evidence="2 3">
    <name type="scientific">Arthrobacter agilis</name>
    <dbReference type="NCBI Taxonomy" id="37921"/>
    <lineage>
        <taxon>Bacteria</taxon>
        <taxon>Bacillati</taxon>
        <taxon>Actinomycetota</taxon>
        <taxon>Actinomycetes</taxon>
        <taxon>Micrococcales</taxon>
        <taxon>Micrococcaceae</taxon>
        <taxon>Arthrobacter</taxon>
    </lineage>
</organism>
<protein>
    <submittedName>
        <fullName evidence="2">DUF1508 domain-containing protein</fullName>
    </submittedName>
</protein>
<dbReference type="Proteomes" id="UP000239187">
    <property type="component" value="Chromosome"/>
</dbReference>
<dbReference type="Gene3D" id="2.30.29.80">
    <property type="match status" value="1"/>
</dbReference>
<evidence type="ECO:0000313" key="2">
    <source>
        <dbReference type="EMBL" id="AUZ89418.1"/>
    </source>
</evidence>
<dbReference type="SUPFAM" id="SSF160113">
    <property type="entry name" value="YegP-like"/>
    <property type="match status" value="1"/>
</dbReference>
<dbReference type="Pfam" id="PF07411">
    <property type="entry name" value="DUF1508"/>
    <property type="match status" value="1"/>
</dbReference>
<proteinExistence type="predicted"/>
<reference evidence="2 3" key="1">
    <citation type="submission" date="2017-11" db="EMBL/GenBank/DDBJ databases">
        <title>Draft genome of Arthrobacter agilis strain UMCV2, a plant growth-promoting rhizobacterium and biocontrol capacity of phytopathogenic fungi.</title>
        <authorList>
            <person name="Martinez-Camara R."/>
            <person name="Santoyo G."/>
            <person name="Moreno-Hagelsieb G."/>
            <person name="Valencia-Cantero E."/>
        </authorList>
    </citation>
    <scope>NUCLEOTIDE SEQUENCE [LARGE SCALE GENOMIC DNA]</scope>
    <source>
        <strain evidence="2 3">UMCV2</strain>
    </source>
</reference>
<dbReference type="InterPro" id="IPR036913">
    <property type="entry name" value="YegP-like_sf"/>
</dbReference>
<feature type="domain" description="DUF1508" evidence="1">
    <location>
        <begin position="15"/>
        <end position="55"/>
    </location>
</feature>
<accession>A0A2L0UJP0</accession>
<evidence type="ECO:0000313" key="3">
    <source>
        <dbReference type="Proteomes" id="UP000239187"/>
    </source>
</evidence>
<sequence length="78" mass="8080">MAGSFELFRDGGISFRFRLKGPDGTVVAVSGPFSDKVSAVEGIDAVRECAGTGLITDLCPPMSHEAMAFDPASSTRAA</sequence>
<dbReference type="InterPro" id="IPR010879">
    <property type="entry name" value="DUF1508"/>
</dbReference>
<name>A0A2L0UJP0_9MICC</name>